<dbReference type="PANTHER" id="PTHR40644">
    <property type="entry name" value="UPF0653 PROTEIN C607.02C"/>
    <property type="match status" value="1"/>
</dbReference>
<keyword evidence="3" id="KW-1185">Reference proteome</keyword>
<sequence>MPHKHKRRKNDDSTYDLPPSVIAKPLPARDLNAKSKSKNKKKAQDAKKNDASKAQSRPKSALEDDTPKAFRRLMQLQTQRTQPKSDPEEPKKKRKRDPNETAENSKSQKKKTADVSESTDTAASAPQSMPKILPGEKLSDFAARVDREMPISGMKRSNNPAPSDLPKIREHRVTKHEKHLRRLQEQWRKEEKEIQEREAAEREEREGELEEETQLWKQWQAEAGKAKAKKKGAGKKGLNPDDLDPWAKLNKTRMNKPANPLEVAQAPPQLTKPREIFKVRGGAKVDVANVPAAGGSLRQREELAAERRSIVEQYRKMMAEKRK</sequence>
<dbReference type="AlphaFoldDB" id="A0A5M3YUH1"/>
<feature type="compositionally biased region" description="Basic residues" evidence="1">
    <location>
        <begin position="169"/>
        <end position="181"/>
    </location>
</feature>
<name>A0A5M3YUH1_ASPTE</name>
<dbReference type="Proteomes" id="UP000452235">
    <property type="component" value="Unassembled WGS sequence"/>
</dbReference>
<reference evidence="2 3" key="1">
    <citation type="submission" date="2020-01" db="EMBL/GenBank/DDBJ databases">
        <title>Aspergillus terreus IFO 6365 whole genome shotgun sequence.</title>
        <authorList>
            <person name="Kanamasa S."/>
            <person name="Takahashi H."/>
        </authorList>
    </citation>
    <scope>NUCLEOTIDE SEQUENCE [LARGE SCALE GENOMIC DNA]</scope>
    <source>
        <strain evidence="2 3">IFO 6365</strain>
    </source>
</reference>
<dbReference type="OrthoDB" id="5876637at2759"/>
<evidence type="ECO:0000313" key="2">
    <source>
        <dbReference type="EMBL" id="GFF13324.1"/>
    </source>
</evidence>
<feature type="region of interest" description="Disordered" evidence="1">
    <location>
        <begin position="1"/>
        <end position="248"/>
    </location>
</feature>
<protein>
    <submittedName>
        <fullName evidence="2">Uncharacterized protein</fullName>
    </submittedName>
</protein>
<feature type="compositionally biased region" description="Basic and acidic residues" evidence="1">
    <location>
        <begin position="137"/>
        <end position="149"/>
    </location>
</feature>
<feature type="compositionally biased region" description="Basic and acidic residues" evidence="1">
    <location>
        <begin position="42"/>
        <end position="51"/>
    </location>
</feature>
<feature type="compositionally biased region" description="Low complexity" evidence="1">
    <location>
        <begin position="72"/>
        <end position="82"/>
    </location>
</feature>
<dbReference type="PANTHER" id="PTHR40644:SF1">
    <property type="entry name" value="UPF0653 PROTEIN C607.02C"/>
    <property type="match status" value="1"/>
</dbReference>
<feature type="compositionally biased region" description="Polar residues" evidence="1">
    <location>
        <begin position="115"/>
        <end position="127"/>
    </location>
</feature>
<evidence type="ECO:0000256" key="1">
    <source>
        <dbReference type="SAM" id="MobiDB-lite"/>
    </source>
</evidence>
<gene>
    <name evidence="2" type="ORF">ATEIFO6365_0002043500</name>
</gene>
<comment type="caution">
    <text evidence="2">The sequence shown here is derived from an EMBL/GenBank/DDBJ whole genome shotgun (WGS) entry which is preliminary data.</text>
</comment>
<accession>A0A5M3YUH1</accession>
<feature type="compositionally biased region" description="Basic and acidic residues" evidence="1">
    <location>
        <begin position="182"/>
        <end position="205"/>
    </location>
</feature>
<dbReference type="EMBL" id="BLJY01000002">
    <property type="protein sequence ID" value="GFF13324.1"/>
    <property type="molecule type" value="Genomic_DNA"/>
</dbReference>
<evidence type="ECO:0000313" key="3">
    <source>
        <dbReference type="Proteomes" id="UP000452235"/>
    </source>
</evidence>
<organism evidence="2 3">
    <name type="scientific">Aspergillus terreus</name>
    <dbReference type="NCBI Taxonomy" id="33178"/>
    <lineage>
        <taxon>Eukaryota</taxon>
        <taxon>Fungi</taxon>
        <taxon>Dikarya</taxon>
        <taxon>Ascomycota</taxon>
        <taxon>Pezizomycotina</taxon>
        <taxon>Eurotiomycetes</taxon>
        <taxon>Eurotiomycetidae</taxon>
        <taxon>Eurotiales</taxon>
        <taxon>Aspergillaceae</taxon>
        <taxon>Aspergillus</taxon>
        <taxon>Aspergillus subgen. Circumdati</taxon>
    </lineage>
</organism>
<proteinExistence type="predicted"/>
<dbReference type="VEuPathDB" id="FungiDB:ATEG_02339"/>